<accession>A0ABQ6G6C0</accession>
<evidence type="ECO:0008006" key="4">
    <source>
        <dbReference type="Google" id="ProtNLM"/>
    </source>
</evidence>
<protein>
    <recommendedName>
        <fullName evidence="4">PepSY domain-containing protein</fullName>
    </recommendedName>
</protein>
<organism evidence="2 3">
    <name type="scientific">Dictyobacter halimunensis</name>
    <dbReference type="NCBI Taxonomy" id="3026934"/>
    <lineage>
        <taxon>Bacteria</taxon>
        <taxon>Bacillati</taxon>
        <taxon>Chloroflexota</taxon>
        <taxon>Ktedonobacteria</taxon>
        <taxon>Ktedonobacterales</taxon>
        <taxon>Dictyobacteraceae</taxon>
        <taxon>Dictyobacter</taxon>
    </lineage>
</organism>
<evidence type="ECO:0000313" key="2">
    <source>
        <dbReference type="EMBL" id="GLV60164.1"/>
    </source>
</evidence>
<gene>
    <name evidence="2" type="ORF">KDH_69860</name>
</gene>
<feature type="transmembrane region" description="Helical" evidence="1">
    <location>
        <begin position="144"/>
        <end position="167"/>
    </location>
</feature>
<keyword evidence="1" id="KW-0472">Membrane</keyword>
<evidence type="ECO:0000256" key="1">
    <source>
        <dbReference type="SAM" id="Phobius"/>
    </source>
</evidence>
<sequence>MELFVAYNSDGGSEALEKLRHAFLDRYFPAPSRHMSMPKPLPGFAERAKQITGSYWPVTRNYTTFGKVGALLSTINVQSHDNGEIRIQGVSPAGQIAVEVQPWLFRQVNGPELIAFQTGQNGTTMLLNSALEAYAKLAWYETPLFHLMLLAFAFLLFLSAFLLLLLVQRFRFRRMGAPQEKSASFRIARWIMGLVSGVNMVILLLLVLFLWFVVTVNIRHHPGCCVKSFLPKQVNRRDNTGIDCLF</sequence>
<keyword evidence="1" id="KW-1133">Transmembrane helix</keyword>
<evidence type="ECO:0000313" key="3">
    <source>
        <dbReference type="Proteomes" id="UP001344906"/>
    </source>
</evidence>
<proteinExistence type="predicted"/>
<comment type="caution">
    <text evidence="2">The sequence shown here is derived from an EMBL/GenBank/DDBJ whole genome shotgun (WGS) entry which is preliminary data.</text>
</comment>
<dbReference type="Proteomes" id="UP001344906">
    <property type="component" value="Unassembled WGS sequence"/>
</dbReference>
<feature type="transmembrane region" description="Helical" evidence="1">
    <location>
        <begin position="187"/>
        <end position="214"/>
    </location>
</feature>
<dbReference type="EMBL" id="BSRI01000002">
    <property type="protein sequence ID" value="GLV60164.1"/>
    <property type="molecule type" value="Genomic_DNA"/>
</dbReference>
<name>A0ABQ6G6C0_9CHLR</name>
<keyword evidence="3" id="KW-1185">Reference proteome</keyword>
<reference evidence="2 3" key="1">
    <citation type="submission" date="2023-02" db="EMBL/GenBank/DDBJ databases">
        <title>Dictyobacter halimunensis sp. nov., a new member of the class Ktedonobacteria from forest soil in a geothermal area.</title>
        <authorList>
            <person name="Rachmania M.K."/>
            <person name="Ningsih F."/>
            <person name="Sakai Y."/>
            <person name="Yabe S."/>
            <person name="Yokota A."/>
            <person name="Sjamsuridzal W."/>
        </authorList>
    </citation>
    <scope>NUCLEOTIDE SEQUENCE [LARGE SCALE GENOMIC DNA]</scope>
    <source>
        <strain evidence="2 3">S3.2.2.5</strain>
    </source>
</reference>
<keyword evidence="1" id="KW-0812">Transmembrane</keyword>